<name>A0A8X6YSN5_9ARAC</name>
<evidence type="ECO:0000313" key="2">
    <source>
        <dbReference type="Proteomes" id="UP000886998"/>
    </source>
</evidence>
<proteinExistence type="predicted"/>
<comment type="caution">
    <text evidence="1">The sequence shown here is derived from an EMBL/GenBank/DDBJ whole genome shotgun (WGS) entry which is preliminary data.</text>
</comment>
<accession>A0A8X6YSN5</accession>
<dbReference type="Proteomes" id="UP000886998">
    <property type="component" value="Unassembled WGS sequence"/>
</dbReference>
<evidence type="ECO:0000313" key="1">
    <source>
        <dbReference type="EMBL" id="GFY77723.1"/>
    </source>
</evidence>
<gene>
    <name evidence="1" type="ORF">TNIN_305841</name>
</gene>
<organism evidence="1 2">
    <name type="scientific">Trichonephila inaurata madagascariensis</name>
    <dbReference type="NCBI Taxonomy" id="2747483"/>
    <lineage>
        <taxon>Eukaryota</taxon>
        <taxon>Metazoa</taxon>
        <taxon>Ecdysozoa</taxon>
        <taxon>Arthropoda</taxon>
        <taxon>Chelicerata</taxon>
        <taxon>Arachnida</taxon>
        <taxon>Araneae</taxon>
        <taxon>Araneomorphae</taxon>
        <taxon>Entelegynae</taxon>
        <taxon>Araneoidea</taxon>
        <taxon>Nephilidae</taxon>
        <taxon>Trichonephila</taxon>
        <taxon>Trichonephila inaurata</taxon>
    </lineage>
</organism>
<keyword evidence="2" id="KW-1185">Reference proteome</keyword>
<reference evidence="1" key="1">
    <citation type="submission" date="2020-08" db="EMBL/GenBank/DDBJ databases">
        <title>Multicomponent nature underlies the extraordinary mechanical properties of spider dragline silk.</title>
        <authorList>
            <person name="Kono N."/>
            <person name="Nakamura H."/>
            <person name="Mori M."/>
            <person name="Yoshida Y."/>
            <person name="Ohtoshi R."/>
            <person name="Malay A.D."/>
            <person name="Moran D.A.P."/>
            <person name="Tomita M."/>
            <person name="Numata K."/>
            <person name="Arakawa K."/>
        </authorList>
    </citation>
    <scope>NUCLEOTIDE SEQUENCE</scope>
</reference>
<sequence length="122" mass="13940">MFHLFWSLIIPTNSIFIRTPFHLFSAQINDFIEVAIIYSNSKSYTASSALMPSARALNMNKEHAVRDRCHLANDKSRNEMQESFGACLQGMRGCKVTIAFPESFGHFHIRNSHSTWLKCSVK</sequence>
<dbReference type="AlphaFoldDB" id="A0A8X6YSN5"/>
<dbReference type="EMBL" id="BMAV01022611">
    <property type="protein sequence ID" value="GFY77723.1"/>
    <property type="molecule type" value="Genomic_DNA"/>
</dbReference>
<protein>
    <submittedName>
        <fullName evidence="1">Uncharacterized protein</fullName>
    </submittedName>
</protein>